<dbReference type="PANTHER" id="PTHR46795">
    <property type="entry name" value="ABC TRANSPORTER PERMEASE-RELATED-RELATED"/>
    <property type="match status" value="1"/>
</dbReference>
<feature type="transmembrane region" description="Helical" evidence="6">
    <location>
        <begin position="108"/>
        <end position="132"/>
    </location>
</feature>
<feature type="transmembrane region" description="Helical" evidence="6">
    <location>
        <begin position="238"/>
        <end position="265"/>
    </location>
</feature>
<feature type="transmembrane region" description="Helical" evidence="6">
    <location>
        <begin position="637"/>
        <end position="659"/>
    </location>
</feature>
<evidence type="ECO:0000256" key="5">
    <source>
        <dbReference type="ARBA" id="ARBA00023136"/>
    </source>
</evidence>
<organism evidence="8 9">
    <name type="scientific">Parablautia intestinalis</name>
    <dbReference type="NCBI Taxonomy" id="2320100"/>
    <lineage>
        <taxon>Bacteria</taxon>
        <taxon>Bacillati</taxon>
        <taxon>Bacillota</taxon>
        <taxon>Clostridia</taxon>
        <taxon>Lachnospirales</taxon>
        <taxon>Lachnospiraceae</taxon>
        <taxon>Parablautia</taxon>
    </lineage>
</organism>
<comment type="caution">
    <text evidence="8">The sequence shown here is derived from an EMBL/GenBank/DDBJ whole genome shotgun (WGS) entry which is preliminary data.</text>
</comment>
<evidence type="ECO:0000256" key="6">
    <source>
        <dbReference type="PIRNR" id="PIRNR018968"/>
    </source>
</evidence>
<comment type="similarity">
    <text evidence="6">Belongs to the ABC-4 integral membrane protein family.</text>
</comment>
<evidence type="ECO:0000256" key="2">
    <source>
        <dbReference type="ARBA" id="ARBA00022475"/>
    </source>
</evidence>
<protein>
    <submittedName>
        <fullName evidence="8">ABC transporter permease</fullName>
    </submittedName>
</protein>
<dbReference type="Proteomes" id="UP000280696">
    <property type="component" value="Unassembled WGS sequence"/>
</dbReference>
<sequence>MTSCKLIIKNVRKNIRDYLIYFLTLMISVSVFYAFNSISDQPAFAEMGMTKTLLYDQFGILLSTLTVLIAVVLAFLIIYANQFLLKRRKKELGLYMVLGMKKGRISRIFAGETFCVGVIALVTGLCLGVALSQGISLVALKLFAIELSKFQLVFSMGAFQKTALCFAVIFLLVMTFNVWSVSSVQLIDLLTAGRKNETSQNRSCLLPVLLFLVSLACILSSGVMFYRNGILPSRENRSFQVAGILLVAGTFIFFYSLSTVFVQILRANSNVYLRGLNTFLVRQIGSKIRTNYFIMTIVCGLLTVTICAVSVGVGTALAMNELSGSATPYDLNVLSNVSMDGDSSILEYLASKDADLSGYAENMEQISIYEADFTYGSLFEGQNVELWPIDEGISDSGVSVLAVSDFNRALKMQGKEPVALTENQYLLNCNYKGTFQYVEKALESHADLVLAGIPLQRASDTVLEETYFMTSVGNNDRGTLIVPDAVAHSLTKDVNVLLVQYRPDADSDAVLQKMIPIGLDDTYGYRYAEKNMMYDMFYGLNALISFLCCYIGLIFLVICAALLALKQLTETTDNIYRYGLLQKLGAKKEQINRTLLSQTAIFFAAPLAVAGIFSAVLMGKAMEIVEEFMNIHISTNMVFTVVLFLVVYGSYFLATYLSCKRMVVEHQNKRMEE</sequence>
<evidence type="ECO:0000256" key="4">
    <source>
        <dbReference type="ARBA" id="ARBA00022989"/>
    </source>
</evidence>
<evidence type="ECO:0000256" key="1">
    <source>
        <dbReference type="ARBA" id="ARBA00004651"/>
    </source>
</evidence>
<keyword evidence="5 6" id="KW-0472">Membrane</keyword>
<evidence type="ECO:0000313" key="8">
    <source>
        <dbReference type="EMBL" id="RKI91031.1"/>
    </source>
</evidence>
<keyword evidence="9" id="KW-1185">Reference proteome</keyword>
<feature type="transmembrane region" description="Helical" evidence="6">
    <location>
        <begin position="204"/>
        <end position="226"/>
    </location>
</feature>
<dbReference type="RefSeq" id="WP_120469693.1">
    <property type="nucleotide sequence ID" value="NZ_RAYQ01000011.1"/>
</dbReference>
<feature type="transmembrane region" description="Helical" evidence="6">
    <location>
        <begin position="18"/>
        <end position="38"/>
    </location>
</feature>
<feature type="domain" description="ABC3 transporter permease C-terminal" evidence="7">
    <location>
        <begin position="551"/>
        <end position="662"/>
    </location>
</feature>
<keyword evidence="3 6" id="KW-0812">Transmembrane</keyword>
<dbReference type="OrthoDB" id="9781780at2"/>
<feature type="domain" description="ABC3 transporter permease C-terminal" evidence="7">
    <location>
        <begin position="65"/>
        <end position="181"/>
    </location>
</feature>
<evidence type="ECO:0000313" key="9">
    <source>
        <dbReference type="Proteomes" id="UP000280696"/>
    </source>
</evidence>
<keyword evidence="6" id="KW-0813">Transport</keyword>
<evidence type="ECO:0000259" key="7">
    <source>
        <dbReference type="Pfam" id="PF02687"/>
    </source>
</evidence>
<dbReference type="AlphaFoldDB" id="A0A3A9ATY2"/>
<keyword evidence="4 6" id="KW-1133">Transmembrane helix</keyword>
<feature type="transmembrane region" description="Helical" evidence="6">
    <location>
        <begin position="292"/>
        <end position="319"/>
    </location>
</feature>
<comment type="subcellular location">
    <subcellularLocation>
        <location evidence="1 6">Cell membrane</location>
        <topology evidence="1 6">Multi-pass membrane protein</topology>
    </subcellularLocation>
</comment>
<feature type="transmembrane region" description="Helical" evidence="6">
    <location>
        <begin position="58"/>
        <end position="80"/>
    </location>
</feature>
<name>A0A3A9ATY2_9FIRM</name>
<dbReference type="InterPro" id="IPR052536">
    <property type="entry name" value="ABC-4_Integral_Memb_Prot"/>
</dbReference>
<dbReference type="PIRSF" id="PIRSF018968">
    <property type="entry name" value="ABC_permease_BceB"/>
    <property type="match status" value="1"/>
</dbReference>
<dbReference type="InterPro" id="IPR003838">
    <property type="entry name" value="ABC3_permease_C"/>
</dbReference>
<dbReference type="InterPro" id="IPR027022">
    <property type="entry name" value="ABC_permease_BceB-typ"/>
</dbReference>
<feature type="transmembrane region" description="Helical" evidence="6">
    <location>
        <begin position="536"/>
        <end position="565"/>
    </location>
</feature>
<proteinExistence type="inferred from homology"/>
<gene>
    <name evidence="8" type="ORF">D7V94_10930</name>
</gene>
<feature type="transmembrane region" description="Helical" evidence="6">
    <location>
        <begin position="152"/>
        <end position="173"/>
    </location>
</feature>
<feature type="transmembrane region" description="Helical" evidence="6">
    <location>
        <begin position="595"/>
        <end position="617"/>
    </location>
</feature>
<dbReference type="EMBL" id="RAYQ01000011">
    <property type="protein sequence ID" value="RKI91031.1"/>
    <property type="molecule type" value="Genomic_DNA"/>
</dbReference>
<dbReference type="GO" id="GO:0005886">
    <property type="term" value="C:plasma membrane"/>
    <property type="evidence" value="ECO:0007669"/>
    <property type="project" value="UniProtKB-SubCell"/>
</dbReference>
<accession>A0A3A9ATY2</accession>
<evidence type="ECO:0000256" key="3">
    <source>
        <dbReference type="ARBA" id="ARBA00022692"/>
    </source>
</evidence>
<keyword evidence="2 6" id="KW-1003">Cell membrane</keyword>
<dbReference type="GO" id="GO:0055085">
    <property type="term" value="P:transmembrane transport"/>
    <property type="evidence" value="ECO:0007669"/>
    <property type="project" value="UniProtKB-UniRule"/>
</dbReference>
<dbReference type="PANTHER" id="PTHR46795:SF3">
    <property type="entry name" value="ABC TRANSPORTER PERMEASE"/>
    <property type="match status" value="1"/>
</dbReference>
<reference evidence="8 9" key="1">
    <citation type="submission" date="2018-09" db="EMBL/GenBank/DDBJ databases">
        <title>Murine metabolic-syndrome-specific gut microbial biobank.</title>
        <authorList>
            <person name="Liu C."/>
        </authorList>
    </citation>
    <scope>NUCLEOTIDE SEQUENCE [LARGE SCALE GENOMIC DNA]</scope>
    <source>
        <strain evidence="8 9">0.1xD8-82</strain>
    </source>
</reference>
<dbReference type="Pfam" id="PF02687">
    <property type="entry name" value="FtsX"/>
    <property type="match status" value="2"/>
</dbReference>